<feature type="domain" description="Protein kinase" evidence="6">
    <location>
        <begin position="337"/>
        <end position="609"/>
    </location>
</feature>
<evidence type="ECO:0000259" key="6">
    <source>
        <dbReference type="PROSITE" id="PS50011"/>
    </source>
</evidence>
<evidence type="ECO:0000313" key="8">
    <source>
        <dbReference type="Proteomes" id="UP000266673"/>
    </source>
</evidence>
<comment type="caution">
    <text evidence="7">The sequence shown here is derived from an EMBL/GenBank/DDBJ whole genome shotgun (WGS) entry which is preliminary data.</text>
</comment>
<dbReference type="SUPFAM" id="SSF56112">
    <property type="entry name" value="Protein kinase-like (PK-like)"/>
    <property type="match status" value="2"/>
</dbReference>
<keyword evidence="8" id="KW-1185">Reference proteome</keyword>
<evidence type="ECO:0000256" key="1">
    <source>
        <dbReference type="ARBA" id="ARBA00022679"/>
    </source>
</evidence>
<dbReference type="Proteomes" id="UP000266673">
    <property type="component" value="Unassembled WGS sequence"/>
</dbReference>
<dbReference type="PRINTS" id="PR00109">
    <property type="entry name" value="TYRKINASE"/>
</dbReference>
<evidence type="ECO:0000313" key="7">
    <source>
        <dbReference type="EMBL" id="RIB00570.1"/>
    </source>
</evidence>
<dbReference type="GO" id="GO:0005524">
    <property type="term" value="F:ATP binding"/>
    <property type="evidence" value="ECO:0007669"/>
    <property type="project" value="UniProtKB-UniRule"/>
</dbReference>
<dbReference type="GO" id="GO:0004674">
    <property type="term" value="F:protein serine/threonine kinase activity"/>
    <property type="evidence" value="ECO:0007669"/>
    <property type="project" value="TreeGrafter"/>
</dbReference>
<keyword evidence="3 7" id="KW-0418">Kinase</keyword>
<dbReference type="EMBL" id="QKWP01003954">
    <property type="protein sequence ID" value="RIB00570.1"/>
    <property type="molecule type" value="Genomic_DNA"/>
</dbReference>
<dbReference type="STRING" id="44941.A0A397TRG3"/>
<dbReference type="Pfam" id="PF07714">
    <property type="entry name" value="PK_Tyr_Ser-Thr"/>
    <property type="match status" value="2"/>
</dbReference>
<protein>
    <submittedName>
        <fullName evidence="7">Kinase-like domain-containing protein</fullName>
    </submittedName>
</protein>
<dbReference type="InterPro" id="IPR011009">
    <property type="entry name" value="Kinase-like_dom_sf"/>
</dbReference>
<dbReference type="InterPro" id="IPR017441">
    <property type="entry name" value="Protein_kinase_ATP_BS"/>
</dbReference>
<feature type="domain" description="Protein kinase" evidence="6">
    <location>
        <begin position="27"/>
        <end position="306"/>
    </location>
</feature>
<dbReference type="PANTHER" id="PTHR44329">
    <property type="entry name" value="SERINE/THREONINE-PROTEIN KINASE TNNI3K-RELATED"/>
    <property type="match status" value="1"/>
</dbReference>
<evidence type="ECO:0000256" key="3">
    <source>
        <dbReference type="ARBA" id="ARBA00022777"/>
    </source>
</evidence>
<evidence type="ECO:0000256" key="2">
    <source>
        <dbReference type="ARBA" id="ARBA00022741"/>
    </source>
</evidence>
<dbReference type="PROSITE" id="PS50011">
    <property type="entry name" value="PROTEIN_KINASE_DOM"/>
    <property type="match status" value="2"/>
</dbReference>
<dbReference type="InterPro" id="IPR001245">
    <property type="entry name" value="Ser-Thr/Tyr_kinase_cat_dom"/>
</dbReference>
<dbReference type="InterPro" id="IPR051681">
    <property type="entry name" value="Ser/Thr_Kinases-Pseudokinases"/>
</dbReference>
<keyword evidence="1" id="KW-0808">Transferase</keyword>
<gene>
    <name evidence="7" type="ORF">C2G38_2150815</name>
</gene>
<keyword evidence="4 5" id="KW-0067">ATP-binding</keyword>
<accession>A0A397TRG3</accession>
<organism evidence="7 8">
    <name type="scientific">Gigaspora rosea</name>
    <dbReference type="NCBI Taxonomy" id="44941"/>
    <lineage>
        <taxon>Eukaryota</taxon>
        <taxon>Fungi</taxon>
        <taxon>Fungi incertae sedis</taxon>
        <taxon>Mucoromycota</taxon>
        <taxon>Glomeromycotina</taxon>
        <taxon>Glomeromycetes</taxon>
        <taxon>Diversisporales</taxon>
        <taxon>Gigasporaceae</taxon>
        <taxon>Gigaspora</taxon>
    </lineage>
</organism>
<dbReference type="PROSITE" id="PS00107">
    <property type="entry name" value="PROTEIN_KINASE_ATP"/>
    <property type="match status" value="1"/>
</dbReference>
<feature type="binding site" evidence="5">
    <location>
        <position position="366"/>
    </location>
    <ligand>
        <name>ATP</name>
        <dbReference type="ChEBI" id="CHEBI:30616"/>
    </ligand>
</feature>
<evidence type="ECO:0000256" key="5">
    <source>
        <dbReference type="PROSITE-ProRule" id="PRU10141"/>
    </source>
</evidence>
<dbReference type="PANTHER" id="PTHR44329:SF288">
    <property type="entry name" value="MITOGEN-ACTIVATED PROTEIN KINASE KINASE KINASE 20"/>
    <property type="match status" value="1"/>
</dbReference>
<dbReference type="InterPro" id="IPR000719">
    <property type="entry name" value="Prot_kinase_dom"/>
</dbReference>
<name>A0A397TRG3_9GLOM</name>
<dbReference type="OrthoDB" id="2431639at2759"/>
<proteinExistence type="predicted"/>
<sequence length="684" mass="79235">MANTVNQFLEKFIDENESINKHDYKLFSNFKIISNTLFGTVRTGKWKNSIIVLKSLKINTDEIINNGNTLEISDTIFNNPKNETLIKAFINELQKLVDIDKHKHPNIVQFYGVTKDHSNNQYNLILQFAVDGTLRKYLKKNFSKLKWSDKLRFAHEIAEGLSFLHNNRIFHRDLHSKNILVHNGKMLIADFGVSKHMDEVTMVKAGGLYGYLEPQCFVRHNYKCDKKSDIYSFGVILWELSSGRPPFCDFEHQIAIINHVLNGNREAPIEDTPSDYVELYQYCWDQDPNVRPEIEDVLSELKNIRLSFTDDNNISHEKWIEYKINEGLITEYKFDDFIEFNLIGTGAFSIVYKVKLKNTEDTYALKIIHNNEHTNKEIVNEIKHIISVGFHENITKFYGISKLKDIDPRIVKNVLVLEYADNGTLRDYLNKNANKIEWKLKIQFANQLADAVKWLHACNTIHGDLHSNNILVHQRAIKLADFGLSRRIAECTESKTTSEIFGVIPYIDPQCFLLNNNQNGESKKYKKTKKSDVYSVGVILWEISSEKTPFKDDKDNVTLPFRISNGLREEPISDTNHKYVAIYKKCWQGMQDDRPSIQEVARELKDIIIQGTIIQDISDNELFDIFNIDSFTNYLNAAFNQNVSNNSVEQEDQQIASGPKDDDMARFVNELYSTFSKLFNEGMI</sequence>
<dbReference type="Gene3D" id="1.10.510.10">
    <property type="entry name" value="Transferase(Phosphotransferase) domain 1"/>
    <property type="match status" value="2"/>
</dbReference>
<reference evidence="7 8" key="1">
    <citation type="submission" date="2018-06" db="EMBL/GenBank/DDBJ databases">
        <title>Comparative genomics reveals the genomic features of Rhizophagus irregularis, R. cerebriforme, R. diaphanum and Gigaspora rosea, and their symbiotic lifestyle signature.</title>
        <authorList>
            <person name="Morin E."/>
            <person name="San Clemente H."/>
            <person name="Chen E.C.H."/>
            <person name="De La Providencia I."/>
            <person name="Hainaut M."/>
            <person name="Kuo A."/>
            <person name="Kohler A."/>
            <person name="Murat C."/>
            <person name="Tang N."/>
            <person name="Roy S."/>
            <person name="Loubradou J."/>
            <person name="Henrissat B."/>
            <person name="Grigoriev I.V."/>
            <person name="Corradi N."/>
            <person name="Roux C."/>
            <person name="Martin F.M."/>
        </authorList>
    </citation>
    <scope>NUCLEOTIDE SEQUENCE [LARGE SCALE GENOMIC DNA]</scope>
    <source>
        <strain evidence="7 8">DAOM 194757</strain>
    </source>
</reference>
<dbReference type="AlphaFoldDB" id="A0A397TRG3"/>
<keyword evidence="2 5" id="KW-0547">Nucleotide-binding</keyword>
<evidence type="ECO:0000256" key="4">
    <source>
        <dbReference type="ARBA" id="ARBA00022840"/>
    </source>
</evidence>